<reference evidence="1" key="1">
    <citation type="submission" date="2023-03" db="UniProtKB">
        <authorList>
            <consortium name="EnsemblPlants"/>
        </authorList>
    </citation>
    <scope>IDENTIFICATION</scope>
</reference>
<protein>
    <submittedName>
        <fullName evidence="1">Uncharacterized protein</fullName>
    </submittedName>
</protein>
<evidence type="ECO:0000313" key="1">
    <source>
        <dbReference type="EnsemblPlants" id="MELO3C034618.2.1"/>
    </source>
</evidence>
<dbReference type="Gramene" id="MELO3C034618.2.1">
    <property type="protein sequence ID" value="MELO3C034618.2.1"/>
    <property type="gene ID" value="MELO3C034618.2"/>
</dbReference>
<name>A0A9I9EJI6_CUCME</name>
<dbReference type="AlphaFoldDB" id="A0A9I9EJI6"/>
<organism evidence="1">
    <name type="scientific">Cucumis melo</name>
    <name type="common">Muskmelon</name>
    <dbReference type="NCBI Taxonomy" id="3656"/>
    <lineage>
        <taxon>Eukaryota</taxon>
        <taxon>Viridiplantae</taxon>
        <taxon>Streptophyta</taxon>
        <taxon>Embryophyta</taxon>
        <taxon>Tracheophyta</taxon>
        <taxon>Spermatophyta</taxon>
        <taxon>Magnoliopsida</taxon>
        <taxon>eudicotyledons</taxon>
        <taxon>Gunneridae</taxon>
        <taxon>Pentapetalae</taxon>
        <taxon>rosids</taxon>
        <taxon>fabids</taxon>
        <taxon>Cucurbitales</taxon>
        <taxon>Cucurbitaceae</taxon>
        <taxon>Benincaseae</taxon>
        <taxon>Cucumis</taxon>
    </lineage>
</organism>
<dbReference type="EnsemblPlants" id="MELO3C034618.2.1">
    <property type="protein sequence ID" value="MELO3C034618.2.1"/>
    <property type="gene ID" value="MELO3C034618.2"/>
</dbReference>
<proteinExistence type="predicted"/>
<sequence>MVSLLYLLKHQPHSHPCFWNAIRFHHIIPRYLIF</sequence>
<accession>A0A9I9EJI6</accession>